<sequence length="264" mass="30403">METKIGTITTVKSKKILRSEVLLDNFIERDLQSAFKPLHYMQSLLICSKYSIRDNFITSNTFMYDFIGIFGFIVCRSINLYNLVILMGDWKSTEYLFNWSGLFDYASYTFGFLLNYYINIKFCDDNILMVLFFAVFAISHGLMNMGVVIKLNLALAGAGIQGSIFIFITQVWFVKNIVLIAYLSVVCERFYKAIEEVPGAFMLLTKRHGRSDTQKRVCKNIERIQRTRFMKLDACGVFTVDATLPLDLISFTTTYTVVLLQFSI</sequence>
<dbReference type="GO" id="GO:0050909">
    <property type="term" value="P:sensory perception of taste"/>
    <property type="evidence" value="ECO:0007669"/>
    <property type="project" value="InterPro"/>
</dbReference>
<feature type="transmembrane region" description="Helical" evidence="6">
    <location>
        <begin position="127"/>
        <end position="147"/>
    </location>
</feature>
<dbReference type="GO" id="GO:0005886">
    <property type="term" value="C:plasma membrane"/>
    <property type="evidence" value="ECO:0007669"/>
    <property type="project" value="UniProtKB-SubCell"/>
</dbReference>
<dbReference type="Pfam" id="PF08395">
    <property type="entry name" value="7tm_7"/>
    <property type="match status" value="1"/>
</dbReference>
<dbReference type="OrthoDB" id="7490805at2759"/>
<dbReference type="AlphaFoldDB" id="A0A9R0EWI3"/>
<keyword evidence="5 6" id="KW-0472">Membrane</keyword>
<evidence type="ECO:0000256" key="3">
    <source>
        <dbReference type="ARBA" id="ARBA00022692"/>
    </source>
</evidence>
<dbReference type="GeneID" id="126911097"/>
<keyword evidence="3 6" id="KW-0812">Transmembrane</keyword>
<keyword evidence="7" id="KW-1185">Reference proteome</keyword>
<evidence type="ECO:0000256" key="5">
    <source>
        <dbReference type="ARBA" id="ARBA00023136"/>
    </source>
</evidence>
<accession>A0A9R0EWI3</accession>
<evidence type="ECO:0000313" key="7">
    <source>
        <dbReference type="Proteomes" id="UP000829999"/>
    </source>
</evidence>
<keyword evidence="4 6" id="KW-1133">Transmembrane helix</keyword>
<dbReference type="InterPro" id="IPR013604">
    <property type="entry name" value="7TM_chemorcpt"/>
</dbReference>
<evidence type="ECO:0000256" key="6">
    <source>
        <dbReference type="SAM" id="Phobius"/>
    </source>
</evidence>
<keyword evidence="2" id="KW-1003">Cell membrane</keyword>
<comment type="subcellular location">
    <subcellularLocation>
        <location evidence="1">Cell membrane</location>
        <topology evidence="1">Multi-pass membrane protein</topology>
    </subcellularLocation>
</comment>
<feature type="transmembrane region" description="Helical" evidence="6">
    <location>
        <begin position="96"/>
        <end position="118"/>
    </location>
</feature>
<protein>
    <submittedName>
        <fullName evidence="8">Uncharacterized protein LOC126911097</fullName>
    </submittedName>
</protein>
<reference evidence="8" key="1">
    <citation type="submission" date="2025-08" db="UniProtKB">
        <authorList>
            <consortium name="RefSeq"/>
        </authorList>
    </citation>
    <scope>IDENTIFICATION</scope>
    <source>
        <tissue evidence="8">Whole larval tissue</tissue>
    </source>
</reference>
<feature type="transmembrane region" description="Helical" evidence="6">
    <location>
        <begin position="62"/>
        <end position="84"/>
    </location>
</feature>
<dbReference type="RefSeq" id="XP_050552137.1">
    <property type="nucleotide sequence ID" value="XM_050696180.1"/>
</dbReference>
<dbReference type="Proteomes" id="UP000829999">
    <property type="component" value="Chromosome 10"/>
</dbReference>
<gene>
    <name evidence="8" type="primary">LOC126911097</name>
</gene>
<proteinExistence type="predicted"/>
<evidence type="ECO:0000256" key="2">
    <source>
        <dbReference type="ARBA" id="ARBA00022475"/>
    </source>
</evidence>
<evidence type="ECO:0000313" key="8">
    <source>
        <dbReference type="RefSeq" id="XP_050552137.1"/>
    </source>
</evidence>
<evidence type="ECO:0000256" key="1">
    <source>
        <dbReference type="ARBA" id="ARBA00004651"/>
    </source>
</evidence>
<name>A0A9R0EWI3_SPOFR</name>
<organism evidence="7 8">
    <name type="scientific">Spodoptera frugiperda</name>
    <name type="common">Fall armyworm</name>
    <dbReference type="NCBI Taxonomy" id="7108"/>
    <lineage>
        <taxon>Eukaryota</taxon>
        <taxon>Metazoa</taxon>
        <taxon>Ecdysozoa</taxon>
        <taxon>Arthropoda</taxon>
        <taxon>Hexapoda</taxon>
        <taxon>Insecta</taxon>
        <taxon>Pterygota</taxon>
        <taxon>Neoptera</taxon>
        <taxon>Endopterygota</taxon>
        <taxon>Lepidoptera</taxon>
        <taxon>Glossata</taxon>
        <taxon>Ditrysia</taxon>
        <taxon>Noctuoidea</taxon>
        <taxon>Noctuidae</taxon>
        <taxon>Amphipyrinae</taxon>
        <taxon>Spodoptera</taxon>
    </lineage>
</organism>
<evidence type="ECO:0000256" key="4">
    <source>
        <dbReference type="ARBA" id="ARBA00022989"/>
    </source>
</evidence>